<keyword evidence="3" id="KW-1185">Reference proteome</keyword>
<accession>A0A4S4D957</accession>
<protein>
    <submittedName>
        <fullName evidence="2">Uncharacterized protein</fullName>
    </submittedName>
</protein>
<evidence type="ECO:0000313" key="3">
    <source>
        <dbReference type="Proteomes" id="UP000306102"/>
    </source>
</evidence>
<keyword evidence="1" id="KW-0472">Membrane</keyword>
<dbReference type="Gene3D" id="3.10.20.90">
    <property type="entry name" value="Phosphatidylinositol 3-kinase Catalytic Subunit, Chain A, domain 1"/>
    <property type="match status" value="2"/>
</dbReference>
<dbReference type="STRING" id="542762.A0A4S4D957"/>
<gene>
    <name evidence="2" type="ORF">TEA_017934</name>
</gene>
<reference evidence="2 3" key="1">
    <citation type="journal article" date="2018" name="Proc. Natl. Acad. Sci. U.S.A.">
        <title>Draft genome sequence of Camellia sinensis var. sinensis provides insights into the evolution of the tea genome and tea quality.</title>
        <authorList>
            <person name="Wei C."/>
            <person name="Yang H."/>
            <person name="Wang S."/>
            <person name="Zhao J."/>
            <person name="Liu C."/>
            <person name="Gao L."/>
            <person name="Xia E."/>
            <person name="Lu Y."/>
            <person name="Tai Y."/>
            <person name="She G."/>
            <person name="Sun J."/>
            <person name="Cao H."/>
            <person name="Tong W."/>
            <person name="Gao Q."/>
            <person name="Li Y."/>
            <person name="Deng W."/>
            <person name="Jiang X."/>
            <person name="Wang W."/>
            <person name="Chen Q."/>
            <person name="Zhang S."/>
            <person name="Li H."/>
            <person name="Wu J."/>
            <person name="Wang P."/>
            <person name="Li P."/>
            <person name="Shi C."/>
            <person name="Zheng F."/>
            <person name="Jian J."/>
            <person name="Huang B."/>
            <person name="Shan D."/>
            <person name="Shi M."/>
            <person name="Fang C."/>
            <person name="Yue Y."/>
            <person name="Li F."/>
            <person name="Li D."/>
            <person name="Wei S."/>
            <person name="Han B."/>
            <person name="Jiang C."/>
            <person name="Yin Y."/>
            <person name="Xia T."/>
            <person name="Zhang Z."/>
            <person name="Bennetzen J.L."/>
            <person name="Zhao S."/>
            <person name="Wan X."/>
        </authorList>
    </citation>
    <scope>NUCLEOTIDE SEQUENCE [LARGE SCALE GENOMIC DNA]</scope>
    <source>
        <strain evidence="3">cv. Shuchazao</strain>
        <tissue evidence="2">Leaf</tissue>
    </source>
</reference>
<sequence>MWRERLGRERRALRMWLFFYVVSYVGRLFVKANGKPAEILTRLNELAGFALDEEIELFELEDGDIICFQKSSQVESGEQCRCPDVPAFWNMCITVRLFASVLWRNLRRMSSALSCKFFIFLKSYS</sequence>
<proteinExistence type="predicted"/>
<dbReference type="AlphaFoldDB" id="A0A4S4D957"/>
<organism evidence="2 3">
    <name type="scientific">Camellia sinensis var. sinensis</name>
    <name type="common">China tea</name>
    <dbReference type="NCBI Taxonomy" id="542762"/>
    <lineage>
        <taxon>Eukaryota</taxon>
        <taxon>Viridiplantae</taxon>
        <taxon>Streptophyta</taxon>
        <taxon>Embryophyta</taxon>
        <taxon>Tracheophyta</taxon>
        <taxon>Spermatophyta</taxon>
        <taxon>Magnoliopsida</taxon>
        <taxon>eudicotyledons</taxon>
        <taxon>Gunneridae</taxon>
        <taxon>Pentapetalae</taxon>
        <taxon>asterids</taxon>
        <taxon>Ericales</taxon>
        <taxon>Theaceae</taxon>
        <taxon>Camellia</taxon>
    </lineage>
</organism>
<dbReference type="EMBL" id="SDRB02012085">
    <property type="protein sequence ID" value="THF99019.1"/>
    <property type="molecule type" value="Genomic_DNA"/>
</dbReference>
<evidence type="ECO:0000313" key="2">
    <source>
        <dbReference type="EMBL" id="THF99019.1"/>
    </source>
</evidence>
<name>A0A4S4D957_CAMSN</name>
<keyword evidence="1" id="KW-1133">Transmembrane helix</keyword>
<keyword evidence="1" id="KW-0812">Transmembrane</keyword>
<dbReference type="Proteomes" id="UP000306102">
    <property type="component" value="Unassembled WGS sequence"/>
</dbReference>
<comment type="caution">
    <text evidence="2">The sequence shown here is derived from an EMBL/GenBank/DDBJ whole genome shotgun (WGS) entry which is preliminary data.</text>
</comment>
<evidence type="ECO:0000256" key="1">
    <source>
        <dbReference type="SAM" id="Phobius"/>
    </source>
</evidence>
<feature type="transmembrane region" description="Helical" evidence="1">
    <location>
        <begin position="12"/>
        <end position="30"/>
    </location>
</feature>